<dbReference type="STRING" id="1095629.A0A0C9XFQ2"/>
<organism evidence="2 3">
    <name type="scientific">Laccaria amethystina LaAM-08-1</name>
    <dbReference type="NCBI Taxonomy" id="1095629"/>
    <lineage>
        <taxon>Eukaryota</taxon>
        <taxon>Fungi</taxon>
        <taxon>Dikarya</taxon>
        <taxon>Basidiomycota</taxon>
        <taxon>Agaricomycotina</taxon>
        <taxon>Agaricomycetes</taxon>
        <taxon>Agaricomycetidae</taxon>
        <taxon>Agaricales</taxon>
        <taxon>Agaricineae</taxon>
        <taxon>Hydnangiaceae</taxon>
        <taxon>Laccaria</taxon>
    </lineage>
</organism>
<dbReference type="GO" id="GO:0005634">
    <property type="term" value="C:nucleus"/>
    <property type="evidence" value="ECO:0007669"/>
    <property type="project" value="TreeGrafter"/>
</dbReference>
<dbReference type="PANTHER" id="PTHR44167:SF24">
    <property type="entry name" value="SERINE_THREONINE-PROTEIN KINASE CHK2"/>
    <property type="match status" value="1"/>
</dbReference>
<proteinExistence type="predicted"/>
<feature type="domain" description="Protein kinase" evidence="1">
    <location>
        <begin position="1"/>
        <end position="322"/>
    </location>
</feature>
<reference evidence="2 3" key="1">
    <citation type="submission" date="2014-04" db="EMBL/GenBank/DDBJ databases">
        <authorList>
            <consortium name="DOE Joint Genome Institute"/>
            <person name="Kuo A."/>
            <person name="Kohler A."/>
            <person name="Nagy L.G."/>
            <person name="Floudas D."/>
            <person name="Copeland A."/>
            <person name="Barry K.W."/>
            <person name="Cichocki N."/>
            <person name="Veneault-Fourrey C."/>
            <person name="LaButti K."/>
            <person name="Lindquist E.A."/>
            <person name="Lipzen A."/>
            <person name="Lundell T."/>
            <person name="Morin E."/>
            <person name="Murat C."/>
            <person name="Sun H."/>
            <person name="Tunlid A."/>
            <person name="Henrissat B."/>
            <person name="Grigoriev I.V."/>
            <person name="Hibbett D.S."/>
            <person name="Martin F."/>
            <person name="Nordberg H.P."/>
            <person name="Cantor M.N."/>
            <person name="Hua S.X."/>
        </authorList>
    </citation>
    <scope>NUCLEOTIDE SEQUENCE [LARGE SCALE GENOMIC DNA]</scope>
    <source>
        <strain evidence="2 3">LaAM-08-1</strain>
    </source>
</reference>
<dbReference type="Pfam" id="PF00069">
    <property type="entry name" value="Pkinase"/>
    <property type="match status" value="1"/>
</dbReference>
<protein>
    <recommendedName>
        <fullName evidence="1">Protein kinase domain-containing protein</fullName>
    </recommendedName>
</protein>
<dbReference type="AlphaFoldDB" id="A0A0C9XFQ2"/>
<dbReference type="InterPro" id="IPR000719">
    <property type="entry name" value="Prot_kinase_dom"/>
</dbReference>
<keyword evidence="3" id="KW-1185">Reference proteome</keyword>
<dbReference type="GO" id="GO:0044773">
    <property type="term" value="P:mitotic DNA damage checkpoint signaling"/>
    <property type="evidence" value="ECO:0007669"/>
    <property type="project" value="TreeGrafter"/>
</dbReference>
<dbReference type="PROSITE" id="PS50011">
    <property type="entry name" value="PROTEIN_KINASE_DOM"/>
    <property type="match status" value="1"/>
</dbReference>
<dbReference type="OrthoDB" id="5987198at2759"/>
<dbReference type="GO" id="GO:0005524">
    <property type="term" value="F:ATP binding"/>
    <property type="evidence" value="ECO:0007669"/>
    <property type="project" value="InterPro"/>
</dbReference>
<dbReference type="HOGENOM" id="CLU_044121_2_1_1"/>
<reference evidence="3" key="2">
    <citation type="submission" date="2015-01" db="EMBL/GenBank/DDBJ databases">
        <title>Evolutionary Origins and Diversification of the Mycorrhizal Mutualists.</title>
        <authorList>
            <consortium name="DOE Joint Genome Institute"/>
            <consortium name="Mycorrhizal Genomics Consortium"/>
            <person name="Kohler A."/>
            <person name="Kuo A."/>
            <person name="Nagy L.G."/>
            <person name="Floudas D."/>
            <person name="Copeland A."/>
            <person name="Barry K.W."/>
            <person name="Cichocki N."/>
            <person name="Veneault-Fourrey C."/>
            <person name="LaButti K."/>
            <person name="Lindquist E.A."/>
            <person name="Lipzen A."/>
            <person name="Lundell T."/>
            <person name="Morin E."/>
            <person name="Murat C."/>
            <person name="Riley R."/>
            <person name="Ohm R."/>
            <person name="Sun H."/>
            <person name="Tunlid A."/>
            <person name="Henrissat B."/>
            <person name="Grigoriev I.V."/>
            <person name="Hibbett D.S."/>
            <person name="Martin F."/>
        </authorList>
    </citation>
    <scope>NUCLEOTIDE SEQUENCE [LARGE SCALE GENOMIC DNA]</scope>
    <source>
        <strain evidence="3">LaAM-08-1</strain>
    </source>
</reference>
<dbReference type="SMART" id="SM00220">
    <property type="entry name" value="S_TKc"/>
    <property type="match status" value="1"/>
</dbReference>
<accession>A0A0C9XFQ2</accession>
<gene>
    <name evidence="2" type="ORF">K443DRAFT_134147</name>
</gene>
<evidence type="ECO:0000313" key="2">
    <source>
        <dbReference type="EMBL" id="KIJ96466.1"/>
    </source>
</evidence>
<dbReference type="Gene3D" id="1.10.510.10">
    <property type="entry name" value="Transferase(Phosphotransferase) domain 1"/>
    <property type="match status" value="1"/>
</dbReference>
<dbReference type="GO" id="GO:0004674">
    <property type="term" value="F:protein serine/threonine kinase activity"/>
    <property type="evidence" value="ECO:0007669"/>
    <property type="project" value="TreeGrafter"/>
</dbReference>
<sequence length="371" mass="43476">MPVNKPDPKRDGLSRGEIWWRDRQTWLDERGYKLRPRLTPGWVPSWLGKDVWPPRCEDFHSHIHPRVQDAVRKDNNQRVMLKKVDTRTYPNEEDISSYFSSKELSDIPENHCVPILEIMRVPDEDDIVIIVMPLLRECKDPPFETVGEVVEFFRQVFEGMLFMHQHRIAHRDCHLPNVLMNADAMYTGGFHPAKQSMAPDWKGKAKHFSRTERLPKYYLIDFGLSVRFRPNDSTPRARVVRGGDHDYPPELEDMNAEYDPFPTDVFHLGHLIMHEFTEGNQSLEIKKTLGLEFMESLAADMTNPEPLKRPTMDEVVARYAEVRQGLPSWKLRQRVARSDEFFLASMFRGTRHLGKTILYVVKRIPPLPKQH</sequence>
<dbReference type="EMBL" id="KN838720">
    <property type="protein sequence ID" value="KIJ96466.1"/>
    <property type="molecule type" value="Genomic_DNA"/>
</dbReference>
<dbReference type="PANTHER" id="PTHR44167">
    <property type="entry name" value="OVARIAN-SPECIFIC SERINE/THREONINE-PROTEIN KINASE LOK-RELATED"/>
    <property type="match status" value="1"/>
</dbReference>
<dbReference type="InterPro" id="IPR011009">
    <property type="entry name" value="Kinase-like_dom_sf"/>
</dbReference>
<name>A0A0C9XFQ2_9AGAR</name>
<dbReference type="SUPFAM" id="SSF56112">
    <property type="entry name" value="Protein kinase-like (PK-like)"/>
    <property type="match status" value="1"/>
</dbReference>
<dbReference type="Proteomes" id="UP000054477">
    <property type="component" value="Unassembled WGS sequence"/>
</dbReference>
<evidence type="ECO:0000313" key="3">
    <source>
        <dbReference type="Proteomes" id="UP000054477"/>
    </source>
</evidence>
<evidence type="ECO:0000259" key="1">
    <source>
        <dbReference type="PROSITE" id="PS50011"/>
    </source>
</evidence>